<dbReference type="SUPFAM" id="SSF54695">
    <property type="entry name" value="POZ domain"/>
    <property type="match status" value="1"/>
</dbReference>
<dbReference type="AlphaFoldDB" id="A0A2G5UQI0"/>
<accession>A0A2G5UQI0</accession>
<reference evidence="3" key="1">
    <citation type="submission" date="2017-10" db="EMBL/GenBank/DDBJ databases">
        <title>Rapid genome shrinkage in a self-fertile nematode reveals novel sperm competition proteins.</title>
        <authorList>
            <person name="Yin D."/>
            <person name="Schwarz E.M."/>
            <person name="Thomas C.G."/>
            <person name="Felde R.L."/>
            <person name="Korf I.F."/>
            <person name="Cutter A.D."/>
            <person name="Schartner C.M."/>
            <person name="Ralston E.J."/>
            <person name="Meyer B.J."/>
            <person name="Haag E.S."/>
        </authorList>
    </citation>
    <scope>NUCLEOTIDE SEQUENCE [LARGE SCALE GENOMIC DNA]</scope>
    <source>
        <strain evidence="3">JU1422</strain>
    </source>
</reference>
<evidence type="ECO:0000259" key="1">
    <source>
        <dbReference type="PROSITE" id="PS50097"/>
    </source>
</evidence>
<dbReference type="CDD" id="cd18186">
    <property type="entry name" value="BTB_POZ_ZBTB_KLHL-like"/>
    <property type="match status" value="1"/>
</dbReference>
<protein>
    <recommendedName>
        <fullName evidence="1">BTB domain-containing protein</fullName>
    </recommendedName>
</protein>
<evidence type="ECO:0000313" key="3">
    <source>
        <dbReference type="Proteomes" id="UP000230233"/>
    </source>
</evidence>
<dbReference type="Proteomes" id="UP000230233">
    <property type="component" value="Chromosome III"/>
</dbReference>
<proteinExistence type="predicted"/>
<dbReference type="InterPro" id="IPR000210">
    <property type="entry name" value="BTB/POZ_dom"/>
</dbReference>
<gene>
    <name evidence="2" type="primary">Cnig_chr_III.g9065</name>
    <name evidence="2" type="ORF">B9Z55_009065</name>
</gene>
<dbReference type="PROSITE" id="PS50097">
    <property type="entry name" value="BTB"/>
    <property type="match status" value="1"/>
</dbReference>
<feature type="domain" description="BTB" evidence="1">
    <location>
        <begin position="189"/>
        <end position="256"/>
    </location>
</feature>
<comment type="caution">
    <text evidence="2">The sequence shown here is derived from an EMBL/GenBank/DDBJ whole genome shotgun (WGS) entry which is preliminary data.</text>
</comment>
<name>A0A2G5UQI0_9PELO</name>
<dbReference type="SMART" id="SM00225">
    <property type="entry name" value="BTB"/>
    <property type="match status" value="1"/>
</dbReference>
<dbReference type="PANTHER" id="PTHR22744:SF14">
    <property type="entry name" value="BTB DOMAIN-CONTAINING PROTEIN-RELATED"/>
    <property type="match status" value="1"/>
</dbReference>
<dbReference type="PANTHER" id="PTHR22744">
    <property type="entry name" value="HELIX LOOP HELIX PROTEIN 21-RELATED"/>
    <property type="match status" value="1"/>
</dbReference>
<dbReference type="Gene3D" id="3.30.710.10">
    <property type="entry name" value="Potassium Channel Kv1.1, Chain A"/>
    <property type="match status" value="1"/>
</dbReference>
<dbReference type="EMBL" id="PDUG01000003">
    <property type="protein sequence ID" value="PIC41769.1"/>
    <property type="molecule type" value="Genomic_DNA"/>
</dbReference>
<evidence type="ECO:0000313" key="2">
    <source>
        <dbReference type="EMBL" id="PIC41769.1"/>
    </source>
</evidence>
<organism evidence="2 3">
    <name type="scientific">Caenorhabditis nigoni</name>
    <dbReference type="NCBI Taxonomy" id="1611254"/>
    <lineage>
        <taxon>Eukaryota</taxon>
        <taxon>Metazoa</taxon>
        <taxon>Ecdysozoa</taxon>
        <taxon>Nematoda</taxon>
        <taxon>Chromadorea</taxon>
        <taxon>Rhabditida</taxon>
        <taxon>Rhabditina</taxon>
        <taxon>Rhabditomorpha</taxon>
        <taxon>Rhabditoidea</taxon>
        <taxon>Rhabditidae</taxon>
        <taxon>Peloderinae</taxon>
        <taxon>Caenorhabditis</taxon>
    </lineage>
</organism>
<dbReference type="InterPro" id="IPR011333">
    <property type="entry name" value="SKP1/BTB/POZ_sf"/>
</dbReference>
<keyword evidence="3" id="KW-1185">Reference proteome</keyword>
<dbReference type="Pfam" id="PF00651">
    <property type="entry name" value="BTB"/>
    <property type="match status" value="1"/>
</dbReference>
<sequence>MDIVVPDIRTSGNAEFREPGIPIYGMSGSPDVRNHGFPDSRINNAIARTMTTKEISYKSGNKTCSRSKKQLERGEKEGIKQIWSVCVNKYGLATFTWNFDWRNLKIQGFDRLVGHLIVNSINDSWQPYKVDIDWTDTEQSISATPGRFHESFPGSYSVTFDYYLTAYSVGLPPPKKISYDEMFAASDKTDVVLIVQGKKLHVNKSFLSFHSDYFSTLFPANFKEGQMEEIEIREVSYKDFGLLLSTIYPMQVFPNDETAEKLLELAERFLIPSVKHLVEHHLLDHSKFENEKLMMLGDQYGIKSVLDKSIWQMDTVEEMKKLKDSPEYAKLSSETVARLFERFVEIS</sequence>
<dbReference type="OrthoDB" id="6418792at2759"/>